<keyword evidence="3" id="KW-1185">Reference proteome</keyword>
<accession>A0ABQ0G1Y0</accession>
<dbReference type="GeneID" id="98172718"/>
<sequence length="92" mass="9722">MEFTLAALLFVPLVLALGSEPLPEKETSDNSVAAGVAQSNIPKADALNAAAVCPINYPYLCPTGFCCPYSTCCSLECCLPSATFCYNGLCYR</sequence>
<reference evidence="2 3" key="1">
    <citation type="submission" date="2024-09" db="EMBL/GenBank/DDBJ databases">
        <title>Itraconazole resistance in Madurella fahalii resulting from another homologue of gene encoding cytochrome P450 14-alpha sterol demethylase (CYP51).</title>
        <authorList>
            <person name="Yoshioka I."/>
            <person name="Fahal A.H."/>
            <person name="Kaneko S."/>
            <person name="Yaguchi T."/>
        </authorList>
    </citation>
    <scope>NUCLEOTIDE SEQUENCE [LARGE SCALE GENOMIC DNA]</scope>
    <source>
        <strain evidence="2 3">IFM 68171</strain>
    </source>
</reference>
<feature type="chain" id="PRO_5047280859" evidence="1">
    <location>
        <begin position="17"/>
        <end position="92"/>
    </location>
</feature>
<name>A0ABQ0G1Y0_9PEZI</name>
<evidence type="ECO:0000256" key="1">
    <source>
        <dbReference type="SAM" id="SignalP"/>
    </source>
</evidence>
<protein>
    <submittedName>
        <fullName evidence="2">Uncharacterized protein</fullName>
    </submittedName>
</protein>
<gene>
    <name evidence="2" type="ORF">MFIFM68171_01973</name>
</gene>
<dbReference type="EMBL" id="BAAFSV010000001">
    <property type="protein sequence ID" value="GAB1311763.1"/>
    <property type="molecule type" value="Genomic_DNA"/>
</dbReference>
<evidence type="ECO:0000313" key="2">
    <source>
        <dbReference type="EMBL" id="GAB1311763.1"/>
    </source>
</evidence>
<dbReference type="Proteomes" id="UP001628179">
    <property type="component" value="Unassembled WGS sequence"/>
</dbReference>
<organism evidence="2 3">
    <name type="scientific">Madurella fahalii</name>
    <dbReference type="NCBI Taxonomy" id="1157608"/>
    <lineage>
        <taxon>Eukaryota</taxon>
        <taxon>Fungi</taxon>
        <taxon>Dikarya</taxon>
        <taxon>Ascomycota</taxon>
        <taxon>Pezizomycotina</taxon>
        <taxon>Sordariomycetes</taxon>
        <taxon>Sordariomycetidae</taxon>
        <taxon>Sordariales</taxon>
        <taxon>Sordariales incertae sedis</taxon>
        <taxon>Madurella</taxon>
    </lineage>
</organism>
<comment type="caution">
    <text evidence="2">The sequence shown here is derived from an EMBL/GenBank/DDBJ whole genome shotgun (WGS) entry which is preliminary data.</text>
</comment>
<evidence type="ECO:0000313" key="3">
    <source>
        <dbReference type="Proteomes" id="UP001628179"/>
    </source>
</evidence>
<dbReference type="RefSeq" id="XP_070913496.1">
    <property type="nucleotide sequence ID" value="XM_071057395.1"/>
</dbReference>
<feature type="signal peptide" evidence="1">
    <location>
        <begin position="1"/>
        <end position="16"/>
    </location>
</feature>
<proteinExistence type="predicted"/>
<keyword evidence="1" id="KW-0732">Signal</keyword>